<reference evidence="2" key="2">
    <citation type="submission" date="2025-05" db="UniProtKB">
        <authorList>
            <consortium name="EnsemblMetazoa"/>
        </authorList>
    </citation>
    <scope>IDENTIFICATION</scope>
</reference>
<sequence>MSWRKMKLVVLTLSIAIISMVVAEDHPKCTCQEGFYAKEDNSGSARCITFDKKYTLPCNTPPCVCSGNLAEVRVSDEGLACSEFHFGAELKKWPCENKDDWLLFETSKYPIKKNL</sequence>
<dbReference type="RefSeq" id="XP_028130050.1">
    <property type="nucleotide sequence ID" value="XM_028274249.1"/>
</dbReference>
<evidence type="ECO:0000313" key="4">
    <source>
        <dbReference type="RefSeq" id="XP_028130050.1"/>
    </source>
</evidence>
<dbReference type="AlphaFoldDB" id="A0A6P7F993"/>
<feature type="signal peptide" evidence="1">
    <location>
        <begin position="1"/>
        <end position="23"/>
    </location>
</feature>
<proteinExistence type="predicted"/>
<dbReference type="EnsemblMetazoa" id="XM_028274249.2">
    <property type="protein sequence ID" value="XP_028130050.1"/>
    <property type="gene ID" value="LOC114326046"/>
</dbReference>
<keyword evidence="3" id="KW-1185">Reference proteome</keyword>
<gene>
    <name evidence="4" type="primary">LOC114326046</name>
</gene>
<dbReference type="Proteomes" id="UP001652700">
    <property type="component" value="Unplaced"/>
</dbReference>
<reference evidence="4" key="1">
    <citation type="submission" date="2025-04" db="UniProtKB">
        <authorList>
            <consortium name="RefSeq"/>
        </authorList>
    </citation>
    <scope>IDENTIFICATION</scope>
    <source>
        <tissue evidence="4">Whole insect</tissue>
    </source>
</reference>
<evidence type="ECO:0000313" key="3">
    <source>
        <dbReference type="Proteomes" id="UP001652700"/>
    </source>
</evidence>
<name>A0A6P7F993_DIAVI</name>
<dbReference type="GeneID" id="114326046"/>
<organism evidence="4">
    <name type="scientific">Diabrotica virgifera virgifera</name>
    <name type="common">western corn rootworm</name>
    <dbReference type="NCBI Taxonomy" id="50390"/>
    <lineage>
        <taxon>Eukaryota</taxon>
        <taxon>Metazoa</taxon>
        <taxon>Ecdysozoa</taxon>
        <taxon>Arthropoda</taxon>
        <taxon>Hexapoda</taxon>
        <taxon>Insecta</taxon>
        <taxon>Pterygota</taxon>
        <taxon>Neoptera</taxon>
        <taxon>Endopterygota</taxon>
        <taxon>Coleoptera</taxon>
        <taxon>Polyphaga</taxon>
        <taxon>Cucujiformia</taxon>
        <taxon>Chrysomeloidea</taxon>
        <taxon>Chrysomelidae</taxon>
        <taxon>Galerucinae</taxon>
        <taxon>Diabroticina</taxon>
        <taxon>Diabroticites</taxon>
        <taxon>Diabrotica</taxon>
    </lineage>
</organism>
<keyword evidence="1" id="KW-0732">Signal</keyword>
<evidence type="ECO:0000313" key="2">
    <source>
        <dbReference type="EnsemblMetazoa" id="XP_028130050.1"/>
    </source>
</evidence>
<accession>A0A6P7F993</accession>
<protein>
    <submittedName>
        <fullName evidence="4">Uncharacterized protein LOC114326046 isoform X3</fullName>
    </submittedName>
</protein>
<evidence type="ECO:0000256" key="1">
    <source>
        <dbReference type="SAM" id="SignalP"/>
    </source>
</evidence>
<feature type="chain" id="PRO_5027894974" evidence="1">
    <location>
        <begin position="24"/>
        <end position="115"/>
    </location>
</feature>